<gene>
    <name evidence="7" type="ORF">FEF10_31620</name>
</gene>
<dbReference type="PANTHER" id="PTHR43179">
    <property type="entry name" value="RHAMNOSYLTRANSFERASE WBBL"/>
    <property type="match status" value="1"/>
</dbReference>
<dbReference type="SUPFAM" id="SSF53448">
    <property type="entry name" value="Nucleotide-diphospho-sugar transferases"/>
    <property type="match status" value="1"/>
</dbReference>
<evidence type="ECO:0000259" key="6">
    <source>
        <dbReference type="Pfam" id="PF16261"/>
    </source>
</evidence>
<dbReference type="Gene3D" id="3.90.550.10">
    <property type="entry name" value="Spore Coat Polysaccharide Biosynthesis Protein SpsA, Chain A"/>
    <property type="match status" value="2"/>
</dbReference>
<evidence type="ECO:0000256" key="1">
    <source>
        <dbReference type="ARBA" id="ARBA00006739"/>
    </source>
</evidence>
<keyword evidence="2" id="KW-0997">Cell inner membrane</keyword>
<evidence type="ECO:0000313" key="7">
    <source>
        <dbReference type="EMBL" id="TMM59964.1"/>
    </source>
</evidence>
<dbReference type="Proteomes" id="UP000310095">
    <property type="component" value="Unassembled WGS sequence"/>
</dbReference>
<proteinExistence type="inferred from homology"/>
<dbReference type="InterPro" id="IPR017481">
    <property type="entry name" value="CHP03032"/>
</dbReference>
<reference evidence="7 8" key="1">
    <citation type="submission" date="2019-05" db="EMBL/GenBank/DDBJ databases">
        <title>Identification and Biocontrol Activity Analysis of Biocontrol Strain PF-1 Based on Genome-wide Data.</title>
        <authorList>
            <person name="Qi J."/>
        </authorList>
    </citation>
    <scope>NUCLEOTIDE SEQUENCE [LARGE SCALE GENOMIC DNA]</scope>
    <source>
        <strain evidence="7 8">PF-1</strain>
    </source>
</reference>
<evidence type="ECO:0000259" key="5">
    <source>
        <dbReference type="Pfam" id="PF00535"/>
    </source>
</evidence>
<name>A0ABY2VDZ2_9PSED</name>
<dbReference type="SUPFAM" id="SSF63825">
    <property type="entry name" value="YWTD domain"/>
    <property type="match status" value="1"/>
</dbReference>
<evidence type="ECO:0000256" key="2">
    <source>
        <dbReference type="ARBA" id="ARBA00022519"/>
    </source>
</evidence>
<comment type="similarity">
    <text evidence="1">Belongs to the glycosyltransferase 2 family.</text>
</comment>
<evidence type="ECO:0000313" key="8">
    <source>
        <dbReference type="Proteomes" id="UP000310095"/>
    </source>
</evidence>
<comment type="caution">
    <text evidence="7">The sequence shown here is derived from an EMBL/GenBank/DDBJ whole genome shotgun (WGS) entry which is preliminary data.</text>
</comment>
<feature type="domain" description="Glycosyltransferase 2-like" evidence="5">
    <location>
        <begin position="460"/>
        <end position="565"/>
    </location>
</feature>
<dbReference type="InterPro" id="IPR001173">
    <property type="entry name" value="Glyco_trans_2-like"/>
</dbReference>
<dbReference type="EMBL" id="VAVY01000006">
    <property type="protein sequence ID" value="TMM59964.1"/>
    <property type="molecule type" value="Genomic_DNA"/>
</dbReference>
<feature type="domain" description="Conserved hypothetical protein CHP03032" evidence="6">
    <location>
        <begin position="72"/>
        <end position="225"/>
    </location>
</feature>
<dbReference type="InterPro" id="IPR029044">
    <property type="entry name" value="Nucleotide-diphossugar_trans"/>
</dbReference>
<evidence type="ECO:0000256" key="4">
    <source>
        <dbReference type="ARBA" id="ARBA00022679"/>
    </source>
</evidence>
<accession>A0ABY2VDZ2</accession>
<keyword evidence="3" id="KW-0328">Glycosyltransferase</keyword>
<protein>
    <submittedName>
        <fullName evidence="7">Glycosyltransferase</fullName>
    </submittedName>
</protein>
<sequence>MPKLFDGLLVSCPNDGGLFLIHEGRASRLDSSSCTGLDANGSSVLLGLQPRTLSLTGARNWSLGDDETLFDDVHDVMFDGDGCYVVGTTGNEVVRFDGMGNETGRWAFSSQRDSWHLNCLARWNDSVVFSAFGTFDVTRGYKGATHGAGFVQDLFTGQRYVEGLSQPHSLVRHGENLLVANSECKEIREYSLDGSLLRVAVLDGYTRGICIVGDLLYVGLSCSRNIEDDSVPFATVLALDLETWVERGRLHLNAREIYSIISIIDTNVLLRALSTLSESAVDRLTSSLQDCKGLAVRLQQRVADCDAQLQDKDRIWAQRVDQVAADHVMEIQRVACERDQMLADKDKAWSDRVAQVAADHIAEIQRVARERDQMLIDKDKVWSKQVTQVAATHVAEIQRIAQERDQMLTDQDSAWRVRVEQVMSESQLEVERIDHERRAYSVSVEARQKEILSQLVPRVSVVTVNYNGKEFLQELIESLQRQTLPPAEIIVVDNASDDGSVNFLRETHPQVKILRSEVNLGFAGGNNLGVDAATSPLVALINNDTVVADSWLEGLVATWAQKTAAGERVGAVSPKIVYFKRFLKVKLCAPVYSPGAGDGRMLGVAVDLSETSFVGTNYVKPIICQGFYHEERWPENRIVRWTGETAELMLPIAEAQLGSLLKLRIVAAAAGRPDGVCLEVACEGQSLGTCNVQEGFAEFEFDIPCDLSNNAKWVVNNAGSSLDGLGNAADIGINQPDVGQFDQPRELDAFCGCSVLMPRKLFIDHGGFDERFFMYYEDADLSWRLRKAGWKLFFEPRSVVRHIHAGSSGEWSPGFRYHVTRNYRLNGFKNAGAAQIVLLIALFSRSLVRAARGNRRLGLLSWRRMLLNDMAPVQIEFKALMNAASMLPSILGKRLRVLLRKDR</sequence>
<dbReference type="CDD" id="cd04186">
    <property type="entry name" value="GT_2_like_c"/>
    <property type="match status" value="1"/>
</dbReference>
<keyword evidence="2" id="KW-1003">Cell membrane</keyword>
<dbReference type="Pfam" id="PF16261">
    <property type="entry name" value="DUF4915"/>
    <property type="match status" value="1"/>
</dbReference>
<keyword evidence="8" id="KW-1185">Reference proteome</keyword>
<keyword evidence="2" id="KW-0472">Membrane</keyword>
<keyword evidence="4" id="KW-0808">Transferase</keyword>
<organism evidence="7 8">
    <name type="scientific">Pseudomonas protegens</name>
    <dbReference type="NCBI Taxonomy" id="380021"/>
    <lineage>
        <taxon>Bacteria</taxon>
        <taxon>Pseudomonadati</taxon>
        <taxon>Pseudomonadota</taxon>
        <taxon>Gammaproteobacteria</taxon>
        <taxon>Pseudomonadales</taxon>
        <taxon>Pseudomonadaceae</taxon>
        <taxon>Pseudomonas</taxon>
    </lineage>
</organism>
<dbReference type="PANTHER" id="PTHR43179:SF12">
    <property type="entry name" value="GALACTOFURANOSYLTRANSFERASE GLFT2"/>
    <property type="match status" value="1"/>
</dbReference>
<evidence type="ECO:0000256" key="3">
    <source>
        <dbReference type="ARBA" id="ARBA00022676"/>
    </source>
</evidence>
<dbReference type="Pfam" id="PF00535">
    <property type="entry name" value="Glycos_transf_2"/>
    <property type="match status" value="1"/>
</dbReference>